<protein>
    <submittedName>
        <fullName evidence="3">Uncharacterized protein</fullName>
    </submittedName>
</protein>
<dbReference type="PROSITE" id="PS50082">
    <property type="entry name" value="WD_REPEATS_2"/>
    <property type="match status" value="1"/>
</dbReference>
<sequence length="105" mass="12976">MIKDFIYLFFTLLLRMIMKQYQNHKCMKHFNEQWIDTLLKTFQINYQNLAFECLFKEIKSQQKMVQTFEGRTHFVKRRYKFIRCSKVISYSNDKTIQIWDVSLGK</sequence>
<evidence type="ECO:0000256" key="2">
    <source>
        <dbReference type="SAM" id="SignalP"/>
    </source>
</evidence>
<accession>X6LS94</accession>
<gene>
    <name evidence="3" type="ORF">RFI_32632</name>
</gene>
<dbReference type="InterPro" id="IPR001680">
    <property type="entry name" value="WD40_rpt"/>
</dbReference>
<keyword evidence="1" id="KW-0853">WD repeat</keyword>
<name>X6LS94_RETFI</name>
<keyword evidence="2" id="KW-0732">Signal</keyword>
<dbReference type="AlphaFoldDB" id="X6LS94"/>
<feature type="repeat" description="WD" evidence="1">
    <location>
        <begin position="87"/>
        <end position="105"/>
    </location>
</feature>
<dbReference type="EMBL" id="ASPP01028967">
    <property type="protein sequence ID" value="ETO04763.1"/>
    <property type="molecule type" value="Genomic_DNA"/>
</dbReference>
<reference evidence="3 4" key="1">
    <citation type="journal article" date="2013" name="Curr. Biol.">
        <title>The Genome of the Foraminiferan Reticulomyxa filosa.</title>
        <authorList>
            <person name="Glockner G."/>
            <person name="Hulsmann N."/>
            <person name="Schleicher M."/>
            <person name="Noegel A.A."/>
            <person name="Eichinger L."/>
            <person name="Gallinger C."/>
            <person name="Pawlowski J."/>
            <person name="Sierra R."/>
            <person name="Euteneuer U."/>
            <person name="Pillet L."/>
            <person name="Moustafa A."/>
            <person name="Platzer M."/>
            <person name="Groth M."/>
            <person name="Szafranski K."/>
            <person name="Schliwa M."/>
        </authorList>
    </citation>
    <scope>NUCLEOTIDE SEQUENCE [LARGE SCALE GENOMIC DNA]</scope>
</reference>
<comment type="caution">
    <text evidence="3">The sequence shown here is derived from an EMBL/GenBank/DDBJ whole genome shotgun (WGS) entry which is preliminary data.</text>
</comment>
<evidence type="ECO:0000256" key="1">
    <source>
        <dbReference type="PROSITE-ProRule" id="PRU00221"/>
    </source>
</evidence>
<feature type="signal peptide" evidence="2">
    <location>
        <begin position="1"/>
        <end position="19"/>
    </location>
</feature>
<dbReference type="Proteomes" id="UP000023152">
    <property type="component" value="Unassembled WGS sequence"/>
</dbReference>
<evidence type="ECO:0000313" key="3">
    <source>
        <dbReference type="EMBL" id="ETO04763.1"/>
    </source>
</evidence>
<organism evidence="3 4">
    <name type="scientific">Reticulomyxa filosa</name>
    <dbReference type="NCBI Taxonomy" id="46433"/>
    <lineage>
        <taxon>Eukaryota</taxon>
        <taxon>Sar</taxon>
        <taxon>Rhizaria</taxon>
        <taxon>Retaria</taxon>
        <taxon>Foraminifera</taxon>
        <taxon>Monothalamids</taxon>
        <taxon>Reticulomyxidae</taxon>
        <taxon>Reticulomyxa</taxon>
    </lineage>
</organism>
<evidence type="ECO:0000313" key="4">
    <source>
        <dbReference type="Proteomes" id="UP000023152"/>
    </source>
</evidence>
<keyword evidence="4" id="KW-1185">Reference proteome</keyword>
<feature type="chain" id="PRO_5004974918" evidence="2">
    <location>
        <begin position="20"/>
        <end position="105"/>
    </location>
</feature>
<proteinExistence type="predicted"/>